<dbReference type="STRING" id="449447.MAE_46360"/>
<protein>
    <submittedName>
        <fullName evidence="1">Uncharacterized protein</fullName>
    </submittedName>
</protein>
<dbReference type="KEGG" id="mar:MAE_46360"/>
<name>B0JUL0_MICAN</name>
<evidence type="ECO:0000313" key="1">
    <source>
        <dbReference type="EMBL" id="BAG04458.1"/>
    </source>
</evidence>
<gene>
    <name evidence="1" type="ordered locus">MAE_46360</name>
</gene>
<sequence>MIINVNYLDGTQANFRFVQDNSANGVILSHLPRNDQELMAFFQGKLPPQVKSFSFSVSNPLLFSPEIKVTPFWEVETGS</sequence>
<reference evidence="1 2" key="1">
    <citation type="journal article" date="2007" name="DNA Res.">
        <title>Complete genomic structure of the bloom-forming toxic cyanobacterium Microcystis aeruginosa NIES-843.</title>
        <authorList>
            <person name="Kaneko T."/>
            <person name="Nakajima N."/>
            <person name="Okamoto S."/>
            <person name="Suzuki I."/>
            <person name="Tanabe Y."/>
            <person name="Tamaoki M."/>
            <person name="Nakamura Y."/>
            <person name="Kasai F."/>
            <person name="Watanabe A."/>
            <person name="Kawashima K."/>
            <person name="Kishida Y."/>
            <person name="Ono A."/>
            <person name="Shimizu Y."/>
            <person name="Takahashi C."/>
            <person name="Minami C."/>
            <person name="Fujishiro T."/>
            <person name="Kohara M."/>
            <person name="Katoh M."/>
            <person name="Nakazaki N."/>
            <person name="Nakayama S."/>
            <person name="Yamada M."/>
            <person name="Tabata S."/>
            <person name="Watanabe M.M."/>
        </authorList>
    </citation>
    <scope>NUCLEOTIDE SEQUENCE [LARGE SCALE GENOMIC DNA]</scope>
    <source>
        <strain evidence="2">NIES-843 / IAM M-247</strain>
    </source>
</reference>
<proteinExistence type="predicted"/>
<dbReference type="HOGENOM" id="CLU_2602096_0_0_3"/>
<accession>B0JUL0</accession>
<dbReference type="Proteomes" id="UP000001510">
    <property type="component" value="Chromosome"/>
</dbReference>
<dbReference type="EMBL" id="AP009552">
    <property type="protein sequence ID" value="BAG04458.1"/>
    <property type="molecule type" value="Genomic_DNA"/>
</dbReference>
<dbReference type="BioCyc" id="MAER449447:MAE_RS20120-MONOMER"/>
<dbReference type="RefSeq" id="WP_012267196.1">
    <property type="nucleotide sequence ID" value="NC_010296.1"/>
</dbReference>
<organism evidence="1 2">
    <name type="scientific">Microcystis aeruginosa (strain NIES-843 / IAM M-2473)</name>
    <dbReference type="NCBI Taxonomy" id="449447"/>
    <lineage>
        <taxon>Bacteria</taxon>
        <taxon>Bacillati</taxon>
        <taxon>Cyanobacteriota</taxon>
        <taxon>Cyanophyceae</taxon>
        <taxon>Oscillatoriophycideae</taxon>
        <taxon>Chroococcales</taxon>
        <taxon>Microcystaceae</taxon>
        <taxon>Microcystis</taxon>
    </lineage>
</organism>
<dbReference type="AlphaFoldDB" id="B0JUL0"/>
<dbReference type="PATRIC" id="fig|449447.4.peg.4216"/>
<dbReference type="PaxDb" id="449447-MAE_46360"/>
<keyword evidence="2" id="KW-1185">Reference proteome</keyword>
<dbReference type="EnsemblBacteria" id="BAG04458">
    <property type="protein sequence ID" value="BAG04458"/>
    <property type="gene ID" value="MAE_46360"/>
</dbReference>
<evidence type="ECO:0000313" key="2">
    <source>
        <dbReference type="Proteomes" id="UP000001510"/>
    </source>
</evidence>